<keyword evidence="2" id="KW-0677">Repeat</keyword>
<dbReference type="Gene3D" id="3.30.40.10">
    <property type="entry name" value="Zinc/RING finger domain, C3HC4 (zinc finger)"/>
    <property type="match status" value="2"/>
</dbReference>
<dbReference type="GO" id="GO:0098982">
    <property type="term" value="C:GABA-ergic synapse"/>
    <property type="evidence" value="ECO:0007669"/>
    <property type="project" value="TreeGrafter"/>
</dbReference>
<dbReference type="InterPro" id="IPR052098">
    <property type="entry name" value="Presynaptic_Scaffold_Bsn/Pclo"/>
</dbReference>
<dbReference type="InterPro" id="IPR011011">
    <property type="entry name" value="Znf_FYVE_PHD"/>
</dbReference>
<dbReference type="AlphaFoldDB" id="A0A8C5GXD3"/>
<comment type="subcellular location">
    <subcellularLocation>
        <location evidence="7">Presynaptic active zone</location>
    </subcellularLocation>
</comment>
<keyword evidence="5" id="KW-0770">Synapse</keyword>
<feature type="compositionally biased region" description="Polar residues" evidence="8">
    <location>
        <begin position="387"/>
        <end position="406"/>
    </location>
</feature>
<feature type="region of interest" description="Disordered" evidence="8">
    <location>
        <begin position="451"/>
        <end position="506"/>
    </location>
</feature>
<proteinExistence type="predicted"/>
<sequence>MKGGTANKTSAPRSQSPSPAQPIKREVAATGSPQKTPPTLTKVPAKGDNAKPSDSQKQGSPAPAHKIIPDSRMTSGSQKPQQISEPEHKQISATSVPQQQSGGLFGFGGKAEAAKSEESVTGKMFGFGSSIFSSASSLMSVTGKMFGFGSSIFSSASSMISSATPPVSPKMSPAKESKSPAIKKQEKKVDQPQQDKGPTTEQPKSNQVPSEPTKKVSSSSVVSKAGLSLCPLCKVQLNTSSKNPPNYNTCTECKSTVCNQCGFNPMPNVKEVSEWLCLNCQMQRALGASSTIRPQSSPNKSNESAVNVKKDTPPLDKPQKKMTQTPVESTKHEPCSPDSPQKKPLQSAEPTAKTGVSKPPGNQPGLPTGQKIPHQGQNTGPLKEAEQSNQAVPKKSTYTSSTQENSGGFLGFGGSKPQPEAVKPTESLGGKMFGFGSSIFTSASTLISTAVQDEPKTTPPVSPKLPAQKTEEPQKAKTSPFLQAKAQNKPAEVKKNATESAVSTGPSTCPLCKIELNRDSKKPQNYNKCTECKTTVCDRCGFNPMPNMSEVTMTLNVFICKL</sequence>
<feature type="compositionally biased region" description="Low complexity" evidence="8">
    <location>
        <begin position="10"/>
        <end position="22"/>
    </location>
</feature>
<feature type="compositionally biased region" description="Polar residues" evidence="8">
    <location>
        <begin position="191"/>
        <end position="210"/>
    </location>
</feature>
<feature type="region of interest" description="Disordered" evidence="8">
    <location>
        <begin position="289"/>
        <end position="435"/>
    </location>
</feature>
<organism evidence="10 11">
    <name type="scientific">Gouania willdenowi</name>
    <name type="common">Blunt-snouted clingfish</name>
    <name type="synonym">Lepadogaster willdenowi</name>
    <dbReference type="NCBI Taxonomy" id="441366"/>
    <lineage>
        <taxon>Eukaryota</taxon>
        <taxon>Metazoa</taxon>
        <taxon>Chordata</taxon>
        <taxon>Craniata</taxon>
        <taxon>Vertebrata</taxon>
        <taxon>Euteleostomi</taxon>
        <taxon>Actinopterygii</taxon>
        <taxon>Neopterygii</taxon>
        <taxon>Teleostei</taxon>
        <taxon>Neoteleostei</taxon>
        <taxon>Acanthomorphata</taxon>
        <taxon>Ovalentaria</taxon>
        <taxon>Blenniimorphae</taxon>
        <taxon>Blenniiformes</taxon>
        <taxon>Gobiesocoidei</taxon>
        <taxon>Gobiesocidae</taxon>
        <taxon>Gobiesocinae</taxon>
        <taxon>Gouania</taxon>
    </lineage>
</organism>
<dbReference type="Pfam" id="PF05715">
    <property type="entry name" value="zf-piccolo"/>
    <property type="match status" value="2"/>
</dbReference>
<feature type="domain" description="Zinc finger piccolo-type" evidence="9">
    <location>
        <begin position="508"/>
        <end position="552"/>
    </location>
</feature>
<dbReference type="PANTHER" id="PTHR14113">
    <property type="entry name" value="PICCOLO/BASSOON"/>
    <property type="match status" value="1"/>
</dbReference>
<dbReference type="Ensembl" id="ENSGWIT00000039268.1">
    <property type="protein sequence ID" value="ENSGWIP00000036023.1"/>
    <property type="gene ID" value="ENSGWIG00000018601.1"/>
</dbReference>
<feature type="region of interest" description="Disordered" evidence="8">
    <location>
        <begin position="1"/>
        <end position="118"/>
    </location>
</feature>
<evidence type="ECO:0000256" key="6">
    <source>
        <dbReference type="ARBA" id="ARBA00023273"/>
    </source>
</evidence>
<keyword evidence="4" id="KW-0862">Zinc</keyword>
<feature type="compositionally biased region" description="Basic and acidic residues" evidence="8">
    <location>
        <begin position="308"/>
        <end position="319"/>
    </location>
</feature>
<evidence type="ECO:0000256" key="7">
    <source>
        <dbReference type="ARBA" id="ARBA00034101"/>
    </source>
</evidence>
<keyword evidence="6" id="KW-0966">Cell projection</keyword>
<dbReference type="GO" id="GO:0030424">
    <property type="term" value="C:axon"/>
    <property type="evidence" value="ECO:0007669"/>
    <property type="project" value="TreeGrafter"/>
</dbReference>
<evidence type="ECO:0000256" key="8">
    <source>
        <dbReference type="SAM" id="MobiDB-lite"/>
    </source>
</evidence>
<feature type="compositionally biased region" description="Polar residues" evidence="8">
    <location>
        <begin position="72"/>
        <end position="84"/>
    </location>
</feature>
<keyword evidence="1" id="KW-0479">Metal-binding</keyword>
<evidence type="ECO:0000313" key="11">
    <source>
        <dbReference type="Proteomes" id="UP000694680"/>
    </source>
</evidence>
<dbReference type="InterPro" id="IPR008899">
    <property type="entry name" value="Znf_piccolo"/>
</dbReference>
<dbReference type="GO" id="GO:0098882">
    <property type="term" value="F:structural constituent of presynaptic active zone"/>
    <property type="evidence" value="ECO:0007669"/>
    <property type="project" value="TreeGrafter"/>
</dbReference>
<dbReference type="GO" id="GO:0098978">
    <property type="term" value="C:glutamatergic synapse"/>
    <property type="evidence" value="ECO:0007669"/>
    <property type="project" value="TreeGrafter"/>
</dbReference>
<keyword evidence="3" id="KW-0863">Zinc-finger</keyword>
<dbReference type="InterPro" id="IPR013083">
    <property type="entry name" value="Znf_RING/FYVE/PHD"/>
</dbReference>
<dbReference type="PANTHER" id="PTHR14113:SF6">
    <property type="entry name" value="PROTEIN PICCOLO"/>
    <property type="match status" value="1"/>
</dbReference>
<evidence type="ECO:0000256" key="4">
    <source>
        <dbReference type="ARBA" id="ARBA00022833"/>
    </source>
</evidence>
<evidence type="ECO:0000259" key="9">
    <source>
        <dbReference type="Pfam" id="PF05715"/>
    </source>
</evidence>
<reference evidence="10" key="2">
    <citation type="submission" date="2025-08" db="UniProtKB">
        <authorList>
            <consortium name="Ensembl"/>
        </authorList>
    </citation>
    <scope>IDENTIFICATION</scope>
</reference>
<feature type="region of interest" description="Disordered" evidence="8">
    <location>
        <begin position="159"/>
        <end position="219"/>
    </location>
</feature>
<dbReference type="GO" id="GO:0008270">
    <property type="term" value="F:zinc ion binding"/>
    <property type="evidence" value="ECO:0007669"/>
    <property type="project" value="UniProtKB-KW"/>
</dbReference>
<name>A0A8C5GXD3_GOUWI</name>
<protein>
    <recommendedName>
        <fullName evidence="9">Zinc finger piccolo-type domain-containing protein</fullName>
    </recommendedName>
</protein>
<evidence type="ECO:0000256" key="3">
    <source>
        <dbReference type="ARBA" id="ARBA00022771"/>
    </source>
</evidence>
<accession>A0A8C5GXD3</accession>
<evidence type="ECO:0000256" key="5">
    <source>
        <dbReference type="ARBA" id="ARBA00023018"/>
    </source>
</evidence>
<dbReference type="GO" id="GO:1904071">
    <property type="term" value="P:presynaptic active zone assembly"/>
    <property type="evidence" value="ECO:0007669"/>
    <property type="project" value="TreeGrafter"/>
</dbReference>
<reference evidence="10" key="1">
    <citation type="submission" date="2020-06" db="EMBL/GenBank/DDBJ databases">
        <authorList>
            <consortium name="Wellcome Sanger Institute Data Sharing"/>
        </authorList>
    </citation>
    <scope>NUCLEOTIDE SEQUENCE [LARGE SCALE GENOMIC DNA]</scope>
</reference>
<feature type="compositionally biased region" description="Basic and acidic residues" evidence="8">
    <location>
        <begin position="173"/>
        <end position="190"/>
    </location>
</feature>
<feature type="compositionally biased region" description="Polar residues" evidence="8">
    <location>
        <begin position="289"/>
        <end position="305"/>
    </location>
</feature>
<dbReference type="GO" id="GO:0048788">
    <property type="term" value="C:cytoskeleton of presynaptic active zone"/>
    <property type="evidence" value="ECO:0007669"/>
    <property type="project" value="TreeGrafter"/>
</dbReference>
<dbReference type="GO" id="GO:0035418">
    <property type="term" value="P:protein localization to synapse"/>
    <property type="evidence" value="ECO:0007669"/>
    <property type="project" value="TreeGrafter"/>
</dbReference>
<evidence type="ECO:0000256" key="2">
    <source>
        <dbReference type="ARBA" id="ARBA00022737"/>
    </source>
</evidence>
<dbReference type="CDD" id="cd15751">
    <property type="entry name" value="FYVE_BSN_PCLO"/>
    <property type="match status" value="1"/>
</dbReference>
<reference evidence="10" key="3">
    <citation type="submission" date="2025-09" db="UniProtKB">
        <authorList>
            <consortium name="Ensembl"/>
        </authorList>
    </citation>
    <scope>IDENTIFICATION</scope>
</reference>
<evidence type="ECO:0000256" key="1">
    <source>
        <dbReference type="ARBA" id="ARBA00022723"/>
    </source>
</evidence>
<keyword evidence="11" id="KW-1185">Reference proteome</keyword>
<dbReference type="SUPFAM" id="SSF57903">
    <property type="entry name" value="FYVE/PHD zinc finger"/>
    <property type="match status" value="2"/>
</dbReference>
<dbReference type="Proteomes" id="UP000694680">
    <property type="component" value="Chromosome 6"/>
</dbReference>
<feature type="domain" description="Zinc finger piccolo-type" evidence="9">
    <location>
        <begin position="229"/>
        <end position="286"/>
    </location>
</feature>
<evidence type="ECO:0000313" key="10">
    <source>
        <dbReference type="Ensembl" id="ENSGWIP00000036023.1"/>
    </source>
</evidence>